<evidence type="ECO:0000313" key="1">
    <source>
        <dbReference type="EMBL" id="OUR98762.1"/>
    </source>
</evidence>
<dbReference type="EMBL" id="MAAO01000004">
    <property type="protein sequence ID" value="OUR98762.1"/>
    <property type="molecule type" value="Genomic_DNA"/>
</dbReference>
<gene>
    <name evidence="1" type="ORF">A9Q84_04945</name>
</gene>
<organism evidence="1 2">
    <name type="scientific">Halobacteriovorax marinus</name>
    <dbReference type="NCBI Taxonomy" id="97084"/>
    <lineage>
        <taxon>Bacteria</taxon>
        <taxon>Pseudomonadati</taxon>
        <taxon>Bdellovibrionota</taxon>
        <taxon>Bacteriovoracia</taxon>
        <taxon>Bacteriovoracales</taxon>
        <taxon>Halobacteriovoraceae</taxon>
        <taxon>Halobacteriovorax</taxon>
    </lineage>
</organism>
<reference evidence="2" key="1">
    <citation type="journal article" date="2017" name="Proc. Natl. Acad. Sci. U.S.A.">
        <title>Simulation of Deepwater Horizon oil plume reveals substrate specialization within a complex community of hydrocarbon-degraders.</title>
        <authorList>
            <person name="Hu P."/>
            <person name="Dubinsky E.A."/>
            <person name="Probst A.J."/>
            <person name="Wang J."/>
            <person name="Sieber C.M.K."/>
            <person name="Tom L.M."/>
            <person name="Gardinali P."/>
            <person name="Banfield J.F."/>
            <person name="Atlas R.M."/>
            <person name="Andersen G.L."/>
        </authorList>
    </citation>
    <scope>NUCLEOTIDE SEQUENCE [LARGE SCALE GENOMIC DNA]</scope>
</reference>
<protein>
    <submittedName>
        <fullName evidence="1">Uncharacterized protein</fullName>
    </submittedName>
</protein>
<evidence type="ECO:0000313" key="2">
    <source>
        <dbReference type="Proteomes" id="UP000196531"/>
    </source>
</evidence>
<dbReference type="Pfam" id="PF13265">
    <property type="entry name" value="DUF4056"/>
    <property type="match status" value="1"/>
</dbReference>
<sequence>MTFSQSTLAVGRRRYKPTPRITLFKNSRPCCSLTQDPFSKLMGYTKTTNVSMLEDHIYQNSDTNKEGNGLLYTCKAGYIDLTHLRDTADWTKEVFELLGKHLGKDKSITVKEEGAKRRLHFLSMDTRDLTRQDLLIIAANISYENSVWHEIATGFDFVKFQHMSAFSPEDNYSNYLGTHLAKEALTNDGDFNSSMTDNIYDFLLHNKNHPTKESVSNDLTALEGIVWKYSGFMTDLIIRNTKTYGSITSFKSPNHLKLGCSKKSLKEKGSLKVENILSNGKSASDYFDLEATISNSMKKKFAKAGKKIKKEYLTEEDNLWLIPLMIRYRKL</sequence>
<proteinExistence type="predicted"/>
<accession>A0A1Y5FGD0</accession>
<dbReference type="AlphaFoldDB" id="A0A1Y5FGD0"/>
<dbReference type="Proteomes" id="UP000196531">
    <property type="component" value="Unassembled WGS sequence"/>
</dbReference>
<dbReference type="InterPro" id="IPR025130">
    <property type="entry name" value="DUF4056"/>
</dbReference>
<comment type="caution">
    <text evidence="1">The sequence shown here is derived from an EMBL/GenBank/DDBJ whole genome shotgun (WGS) entry which is preliminary data.</text>
</comment>
<name>A0A1Y5FGD0_9BACT</name>